<organism evidence="1 2">
    <name type="scientific">Pistacia atlantica</name>
    <dbReference type="NCBI Taxonomy" id="434234"/>
    <lineage>
        <taxon>Eukaryota</taxon>
        <taxon>Viridiplantae</taxon>
        <taxon>Streptophyta</taxon>
        <taxon>Embryophyta</taxon>
        <taxon>Tracheophyta</taxon>
        <taxon>Spermatophyta</taxon>
        <taxon>Magnoliopsida</taxon>
        <taxon>eudicotyledons</taxon>
        <taxon>Gunneridae</taxon>
        <taxon>Pentapetalae</taxon>
        <taxon>rosids</taxon>
        <taxon>malvids</taxon>
        <taxon>Sapindales</taxon>
        <taxon>Anacardiaceae</taxon>
        <taxon>Pistacia</taxon>
    </lineage>
</organism>
<evidence type="ECO:0000313" key="2">
    <source>
        <dbReference type="Proteomes" id="UP001164250"/>
    </source>
</evidence>
<comment type="caution">
    <text evidence="1">The sequence shown here is derived from an EMBL/GenBank/DDBJ whole genome shotgun (WGS) entry which is preliminary data.</text>
</comment>
<keyword evidence="2" id="KW-1185">Reference proteome</keyword>
<sequence>MKFVGVMVVLVHLDILSIIKNCFLDWWKVLGTGKDGTLQPGMKKRTLKLRNILIISNQLAPPNPMKITLFEGKQKHVIINFVLHRFSTSVLLLQSFQYLLLHFTPASNSLLLIFYYCWAVKGKGLAEKWWAVVVAMAEEEQRRPWMDEFVLLAV</sequence>
<accession>A0ACC1ANI9</accession>
<name>A0ACC1ANI9_9ROSI</name>
<protein>
    <submittedName>
        <fullName evidence="1">Uncharacterized protein</fullName>
    </submittedName>
</protein>
<dbReference type="EMBL" id="CM047905">
    <property type="protein sequence ID" value="KAJ0088140.1"/>
    <property type="molecule type" value="Genomic_DNA"/>
</dbReference>
<evidence type="ECO:0000313" key="1">
    <source>
        <dbReference type="EMBL" id="KAJ0088140.1"/>
    </source>
</evidence>
<dbReference type="Proteomes" id="UP001164250">
    <property type="component" value="Chromosome 9"/>
</dbReference>
<gene>
    <name evidence="1" type="ORF">Patl1_33137</name>
</gene>
<proteinExistence type="predicted"/>
<reference evidence="2" key="1">
    <citation type="journal article" date="2023" name="G3 (Bethesda)">
        <title>Genome assembly and association tests identify interacting loci associated with vigor, precocity, and sex in interspecific pistachio rootstocks.</title>
        <authorList>
            <person name="Palmer W."/>
            <person name="Jacygrad E."/>
            <person name="Sagayaradj S."/>
            <person name="Cavanaugh K."/>
            <person name="Han R."/>
            <person name="Bertier L."/>
            <person name="Beede B."/>
            <person name="Kafkas S."/>
            <person name="Golino D."/>
            <person name="Preece J."/>
            <person name="Michelmore R."/>
        </authorList>
    </citation>
    <scope>NUCLEOTIDE SEQUENCE [LARGE SCALE GENOMIC DNA]</scope>
</reference>